<name>A0ABT7QKF7_9GAMM</name>
<comment type="function">
    <text evidence="6 7">Catalyzes the conversion of (8S)-3',8-cyclo-7,8-dihydroguanosine 5'-triphosphate to cyclic pyranopterin monophosphate (cPMP).</text>
</comment>
<evidence type="ECO:0000256" key="3">
    <source>
        <dbReference type="ARBA" id="ARBA00012575"/>
    </source>
</evidence>
<evidence type="ECO:0000313" key="10">
    <source>
        <dbReference type="Proteomes" id="UP001168167"/>
    </source>
</evidence>
<dbReference type="InterPro" id="IPR023045">
    <property type="entry name" value="MoaC"/>
</dbReference>
<dbReference type="CDD" id="cd01420">
    <property type="entry name" value="MoaC_PE"/>
    <property type="match status" value="1"/>
</dbReference>
<dbReference type="InterPro" id="IPR002820">
    <property type="entry name" value="Mopterin_CF_biosynth-C_dom"/>
</dbReference>
<reference evidence="9" key="2">
    <citation type="journal article" date="2023" name="Microbiome">
        <title>Synthase-selected sorting approach identifies a beta-lactone synthase in a nudibranch symbiotic bacterium.</title>
        <authorList>
            <person name="Dzunkova M."/>
            <person name="La Clair J.J."/>
            <person name="Tyml T."/>
            <person name="Doud D."/>
            <person name="Schulz F."/>
            <person name="Piquer-Esteban S."/>
            <person name="Porcel Sanchis D."/>
            <person name="Osborn A."/>
            <person name="Robinson D."/>
            <person name="Louie K.B."/>
            <person name="Bowen B.P."/>
            <person name="Bowers R.M."/>
            <person name="Lee J."/>
            <person name="Arnau V."/>
            <person name="Diaz-Villanueva W."/>
            <person name="Stepanauskas R."/>
            <person name="Gosliner T."/>
            <person name="Date S.V."/>
            <person name="Northen T.R."/>
            <person name="Cheng J.F."/>
            <person name="Burkart M.D."/>
            <person name="Woyke T."/>
        </authorList>
    </citation>
    <scope>NUCLEOTIDE SEQUENCE</scope>
    <source>
        <strain evidence="9">Df01</strain>
    </source>
</reference>
<evidence type="ECO:0000256" key="7">
    <source>
        <dbReference type="HAMAP-Rule" id="MF_01224"/>
    </source>
</evidence>
<keyword evidence="4 7" id="KW-0501">Molybdenum cofactor biosynthesis</keyword>
<comment type="similarity">
    <text evidence="7">Belongs to the MoaC family.</text>
</comment>
<feature type="domain" description="Molybdopterin cofactor biosynthesis C (MoaC)" evidence="8">
    <location>
        <begin position="16"/>
        <end position="151"/>
    </location>
</feature>
<dbReference type="InterPro" id="IPR036522">
    <property type="entry name" value="MoaC_sf"/>
</dbReference>
<dbReference type="EMBL" id="JANQAO010000001">
    <property type="protein sequence ID" value="MDM5147189.1"/>
    <property type="molecule type" value="Genomic_DNA"/>
</dbReference>
<dbReference type="NCBIfam" id="TIGR00581">
    <property type="entry name" value="moaC"/>
    <property type="match status" value="1"/>
</dbReference>
<dbReference type="Gene3D" id="3.30.70.640">
    <property type="entry name" value="Molybdopterin cofactor biosynthesis C (MoaC) domain"/>
    <property type="match status" value="1"/>
</dbReference>
<gene>
    <name evidence="7 9" type="primary">moaC</name>
    <name evidence="9" type="ORF">NQX30_02200</name>
</gene>
<dbReference type="Pfam" id="PF01967">
    <property type="entry name" value="MoaC"/>
    <property type="match status" value="1"/>
</dbReference>
<sequence>MTKELSHLDVRGQAQMVDVGEKAVTRRHAVAGGRIRLSVEAFELLAGGNVSKGDVLAVARIAAIQAAKRTAEWIPLCHILPLESVRVEFFLDAQHSLVECEASVTATAKTGVEMEALTAVQAGLLTVYDMMKAVDKGMVIENVRLIKKQGGRSGDFLRNE</sequence>
<dbReference type="NCBIfam" id="NF006870">
    <property type="entry name" value="PRK09364.1"/>
    <property type="match status" value="1"/>
</dbReference>
<dbReference type="EC" id="4.6.1.17" evidence="3 7"/>
<evidence type="ECO:0000256" key="6">
    <source>
        <dbReference type="ARBA" id="ARBA00055087"/>
    </source>
</evidence>
<evidence type="ECO:0000256" key="1">
    <source>
        <dbReference type="ARBA" id="ARBA00001637"/>
    </source>
</evidence>
<comment type="caution">
    <text evidence="9">The sequence shown here is derived from an EMBL/GenBank/DDBJ whole genome shotgun (WGS) entry which is preliminary data.</text>
</comment>
<evidence type="ECO:0000256" key="4">
    <source>
        <dbReference type="ARBA" id="ARBA00023150"/>
    </source>
</evidence>
<dbReference type="SUPFAM" id="SSF55040">
    <property type="entry name" value="Molybdenum cofactor biosynthesis protein C, MoaC"/>
    <property type="match status" value="1"/>
</dbReference>
<dbReference type="InterPro" id="IPR050105">
    <property type="entry name" value="MoCo_biosynth_MoaA/MoaC"/>
</dbReference>
<feature type="binding site" evidence="7">
    <location>
        <begin position="76"/>
        <end position="78"/>
    </location>
    <ligand>
        <name>substrate</name>
    </ligand>
</feature>
<dbReference type="HAMAP" id="MF_01224_B">
    <property type="entry name" value="MoaC_B"/>
    <property type="match status" value="1"/>
</dbReference>
<evidence type="ECO:0000256" key="2">
    <source>
        <dbReference type="ARBA" id="ARBA00005046"/>
    </source>
</evidence>
<accession>A0ABT7QKF7</accession>
<reference evidence="9" key="1">
    <citation type="submission" date="2022-08" db="EMBL/GenBank/DDBJ databases">
        <authorList>
            <person name="Dzunkova M."/>
            <person name="La Clair J."/>
            <person name="Tyml T."/>
            <person name="Doud D."/>
            <person name="Schulz F."/>
            <person name="Piquer S."/>
            <person name="Porcel Sanchis D."/>
            <person name="Osborn A."/>
            <person name="Robinson D."/>
            <person name="Louie K.B."/>
            <person name="Bowen B.P."/>
            <person name="Bowers R."/>
            <person name="Lee J."/>
            <person name="Arnau Llombart V."/>
            <person name="Diaz Villanueva W."/>
            <person name="Gosliner T."/>
            <person name="Northen T."/>
            <person name="Cheng J.-F."/>
            <person name="Burkart M.D."/>
            <person name="Woyke T."/>
        </authorList>
    </citation>
    <scope>NUCLEOTIDE SEQUENCE</scope>
    <source>
        <strain evidence="9">Df01</strain>
    </source>
</reference>
<dbReference type="PANTHER" id="PTHR22960">
    <property type="entry name" value="MOLYBDOPTERIN COFACTOR SYNTHESIS PROTEIN A"/>
    <property type="match status" value="1"/>
</dbReference>
<keyword evidence="10" id="KW-1185">Reference proteome</keyword>
<comment type="subunit">
    <text evidence="7">Homohexamer; trimer of dimers.</text>
</comment>
<feature type="binding site" evidence="7">
    <location>
        <begin position="114"/>
        <end position="115"/>
    </location>
    <ligand>
        <name>substrate</name>
    </ligand>
</feature>
<evidence type="ECO:0000259" key="8">
    <source>
        <dbReference type="Pfam" id="PF01967"/>
    </source>
</evidence>
<protein>
    <recommendedName>
        <fullName evidence="3 7">Cyclic pyranopterin monophosphate synthase</fullName>
        <ecNumber evidence="3 7">4.6.1.17</ecNumber>
    </recommendedName>
    <alternativeName>
        <fullName evidence="7">Molybdenum cofactor biosynthesis protein C</fullName>
    </alternativeName>
</protein>
<dbReference type="InterPro" id="IPR047594">
    <property type="entry name" value="MoaC_bact/euk"/>
</dbReference>
<comment type="pathway">
    <text evidence="2 7">Cofactor biosynthesis; molybdopterin biosynthesis.</text>
</comment>
<dbReference type="GO" id="GO:0061799">
    <property type="term" value="F:cyclic pyranopterin monophosphate synthase activity"/>
    <property type="evidence" value="ECO:0007669"/>
    <property type="project" value="UniProtKB-EC"/>
</dbReference>
<proteinExistence type="inferred from homology"/>
<evidence type="ECO:0000313" key="9">
    <source>
        <dbReference type="EMBL" id="MDM5147189.1"/>
    </source>
</evidence>
<comment type="catalytic activity">
    <reaction evidence="1 7">
        <text>(8S)-3',8-cyclo-7,8-dihydroguanosine 5'-triphosphate = cyclic pyranopterin phosphate + diphosphate</text>
        <dbReference type="Rhea" id="RHEA:49580"/>
        <dbReference type="ChEBI" id="CHEBI:33019"/>
        <dbReference type="ChEBI" id="CHEBI:59648"/>
        <dbReference type="ChEBI" id="CHEBI:131766"/>
        <dbReference type="EC" id="4.6.1.17"/>
    </reaction>
</comment>
<feature type="active site" evidence="7">
    <location>
        <position position="129"/>
    </location>
</feature>
<keyword evidence="5 7" id="KW-0456">Lyase</keyword>
<organism evidence="9 10">
    <name type="scientific">Candidatus Doriopsillibacter californiensis</name>
    <dbReference type="NCBI Taxonomy" id="2970740"/>
    <lineage>
        <taxon>Bacteria</taxon>
        <taxon>Pseudomonadati</taxon>
        <taxon>Pseudomonadota</taxon>
        <taxon>Gammaproteobacteria</taxon>
        <taxon>Candidatus Tethybacterales</taxon>
        <taxon>Candidatus Persebacteraceae</taxon>
        <taxon>Candidatus Doriopsillibacter</taxon>
    </lineage>
</organism>
<dbReference type="Proteomes" id="UP001168167">
    <property type="component" value="Unassembled WGS sequence"/>
</dbReference>
<dbReference type="PANTHER" id="PTHR22960:SF29">
    <property type="entry name" value="CYCLIC PYRANOPTERIN MONOPHOSPHATE SYNTHASE"/>
    <property type="match status" value="1"/>
</dbReference>
<evidence type="ECO:0000256" key="5">
    <source>
        <dbReference type="ARBA" id="ARBA00023239"/>
    </source>
</evidence>